<feature type="domain" description="ABM" evidence="1">
    <location>
        <begin position="4"/>
        <end position="105"/>
    </location>
</feature>
<dbReference type="EMBL" id="JABEYC010000285">
    <property type="protein sequence ID" value="KAF4979642.1"/>
    <property type="molecule type" value="Genomic_DNA"/>
</dbReference>
<dbReference type="Gene3D" id="3.30.70.100">
    <property type="match status" value="1"/>
</dbReference>
<evidence type="ECO:0000259" key="1">
    <source>
        <dbReference type="PROSITE" id="PS51725"/>
    </source>
</evidence>
<proteinExistence type="predicted"/>
<dbReference type="PROSITE" id="PS51725">
    <property type="entry name" value="ABM"/>
    <property type="match status" value="1"/>
</dbReference>
<dbReference type="InterPro" id="IPR007138">
    <property type="entry name" value="ABM_dom"/>
</dbReference>
<comment type="caution">
    <text evidence="2">The sequence shown here is derived from an EMBL/GenBank/DDBJ whole genome shotgun (WGS) entry which is preliminary data.</text>
</comment>
<keyword evidence="3" id="KW-1185">Reference proteome</keyword>
<dbReference type="Proteomes" id="UP000635477">
    <property type="component" value="Unassembled WGS sequence"/>
</dbReference>
<dbReference type="InterPro" id="IPR011008">
    <property type="entry name" value="Dimeric_a/b-barrel"/>
</dbReference>
<reference evidence="2" key="2">
    <citation type="submission" date="2020-05" db="EMBL/GenBank/DDBJ databases">
        <authorList>
            <person name="Kim H.-S."/>
            <person name="Proctor R.H."/>
            <person name="Brown D.W."/>
        </authorList>
    </citation>
    <scope>NUCLEOTIDE SEQUENCE</scope>
    <source>
        <strain evidence="2">NRRL 22465</strain>
    </source>
</reference>
<dbReference type="PANTHER" id="PTHR40624:SF1">
    <property type="entry name" value="BIOSYNTHESIS MONOOXYGENASE, PUTATIVE (AFU_ORTHOLOGUE AFUA_1G12025)-RELATED"/>
    <property type="match status" value="1"/>
</dbReference>
<dbReference type="PANTHER" id="PTHR40624">
    <property type="entry name" value="BIOSYNTHESIS MONOOXYGENASE, PUTATIVE (AFU_ORTHOLOGUE AFUA_1G12025)-RELATED"/>
    <property type="match status" value="1"/>
</dbReference>
<dbReference type="AlphaFoldDB" id="A0A8H4UMS0"/>
<accession>A0A8H4UMS0</accession>
<protein>
    <recommendedName>
        <fullName evidence="1">ABM domain-containing protein</fullName>
    </recommendedName>
</protein>
<organism evidence="2 3">
    <name type="scientific">Fusarium zealandicum</name>
    <dbReference type="NCBI Taxonomy" id="1053134"/>
    <lineage>
        <taxon>Eukaryota</taxon>
        <taxon>Fungi</taxon>
        <taxon>Dikarya</taxon>
        <taxon>Ascomycota</taxon>
        <taxon>Pezizomycotina</taxon>
        <taxon>Sordariomycetes</taxon>
        <taxon>Hypocreomycetidae</taxon>
        <taxon>Hypocreales</taxon>
        <taxon>Nectriaceae</taxon>
        <taxon>Fusarium</taxon>
        <taxon>Fusarium staphyleae species complex</taxon>
    </lineage>
</organism>
<evidence type="ECO:0000313" key="3">
    <source>
        <dbReference type="Proteomes" id="UP000635477"/>
    </source>
</evidence>
<sequence length="108" mass="12106">MAPIQLTAIVTPKPGKEQRFLDLFEACYDYVQANEPYVTRYELHKGIPELNGGKLQFVILEGYEDQEALDKHMKAPPVVVLLKAVAKEGLTETQIIMTKPPTGIKSHI</sequence>
<gene>
    <name evidence="2" type="ORF">FZEAL_4199</name>
</gene>
<reference evidence="2" key="1">
    <citation type="journal article" date="2020" name="BMC Genomics">
        <title>Correction to: Identification and distribution of gene clusters required for synthesis of sphingolipid metabolism inhibitors in diverse species of the filamentous fungus Fusarium.</title>
        <authorList>
            <person name="Kim H.S."/>
            <person name="Lohmar J.M."/>
            <person name="Busman M."/>
            <person name="Brown D.W."/>
            <person name="Naumann T.A."/>
            <person name="Divon H.H."/>
            <person name="Lysoe E."/>
            <person name="Uhlig S."/>
            <person name="Proctor R.H."/>
        </authorList>
    </citation>
    <scope>NUCLEOTIDE SEQUENCE</scope>
    <source>
        <strain evidence="2">NRRL 22465</strain>
    </source>
</reference>
<evidence type="ECO:0000313" key="2">
    <source>
        <dbReference type="EMBL" id="KAF4979642.1"/>
    </source>
</evidence>
<dbReference type="SUPFAM" id="SSF54909">
    <property type="entry name" value="Dimeric alpha+beta barrel"/>
    <property type="match status" value="1"/>
</dbReference>
<dbReference type="OrthoDB" id="10011777at2759"/>
<dbReference type="Pfam" id="PF03992">
    <property type="entry name" value="ABM"/>
    <property type="match status" value="1"/>
</dbReference>
<name>A0A8H4UMS0_9HYPO</name>